<evidence type="ECO:0000313" key="3">
    <source>
        <dbReference type="EMBL" id="CAB4198520.1"/>
    </source>
</evidence>
<proteinExistence type="predicted"/>
<dbReference type="EMBL" id="LR797019">
    <property type="protein sequence ID" value="CAB4182301.1"/>
    <property type="molecule type" value="Genomic_DNA"/>
</dbReference>
<name>A0A6J5SDN4_9CAUD</name>
<gene>
    <name evidence="2" type="ORF">UFOVP1066_208</name>
    <name evidence="3" type="ORF">UFOVP1315_129</name>
    <name evidence="4" type="ORF">UFOVP1421_90</name>
    <name evidence="5" type="ORF">UFOVP1525_100</name>
    <name evidence="1" type="ORF">UFOVP909_63</name>
</gene>
<protein>
    <submittedName>
        <fullName evidence="4">Uncharacterized protein</fullName>
    </submittedName>
</protein>
<dbReference type="EMBL" id="LR796861">
    <property type="protein sequence ID" value="CAB4170475.1"/>
    <property type="molecule type" value="Genomic_DNA"/>
</dbReference>
<sequence>MIDREFLKSLTFRVMDEDDKVGFAGVQSPVPLIAENEYCLVIIDGDRCEVYGDDSDFGPEFVCEAISELPY</sequence>
<dbReference type="EMBL" id="LR797272">
    <property type="protein sequence ID" value="CAB4198520.1"/>
    <property type="molecule type" value="Genomic_DNA"/>
</dbReference>
<evidence type="ECO:0000313" key="5">
    <source>
        <dbReference type="EMBL" id="CAB5238596.1"/>
    </source>
</evidence>
<dbReference type="EMBL" id="LR798454">
    <property type="protein sequence ID" value="CAB5238596.1"/>
    <property type="molecule type" value="Genomic_DNA"/>
</dbReference>
<reference evidence="4" key="1">
    <citation type="submission" date="2020-05" db="EMBL/GenBank/DDBJ databases">
        <authorList>
            <person name="Chiriac C."/>
            <person name="Salcher M."/>
            <person name="Ghai R."/>
            <person name="Kavagutti S V."/>
        </authorList>
    </citation>
    <scope>NUCLEOTIDE SEQUENCE</scope>
</reference>
<evidence type="ECO:0000313" key="4">
    <source>
        <dbReference type="EMBL" id="CAB4211483.1"/>
    </source>
</evidence>
<accession>A0A6J5SDN4</accession>
<evidence type="ECO:0000313" key="1">
    <source>
        <dbReference type="EMBL" id="CAB4170475.1"/>
    </source>
</evidence>
<dbReference type="EMBL" id="LR797375">
    <property type="protein sequence ID" value="CAB4211483.1"/>
    <property type="molecule type" value="Genomic_DNA"/>
</dbReference>
<evidence type="ECO:0000313" key="2">
    <source>
        <dbReference type="EMBL" id="CAB4182301.1"/>
    </source>
</evidence>
<organism evidence="4">
    <name type="scientific">uncultured Caudovirales phage</name>
    <dbReference type="NCBI Taxonomy" id="2100421"/>
    <lineage>
        <taxon>Viruses</taxon>
        <taxon>Duplodnaviria</taxon>
        <taxon>Heunggongvirae</taxon>
        <taxon>Uroviricota</taxon>
        <taxon>Caudoviricetes</taxon>
        <taxon>Peduoviridae</taxon>
        <taxon>Maltschvirus</taxon>
        <taxon>Maltschvirus maltsch</taxon>
    </lineage>
</organism>